<protein>
    <submittedName>
        <fullName evidence="1">Cytochrome P450</fullName>
    </submittedName>
</protein>
<dbReference type="SUPFAM" id="SSF48264">
    <property type="entry name" value="Cytochrome P450"/>
    <property type="match status" value="1"/>
</dbReference>
<dbReference type="Pfam" id="PF13714">
    <property type="entry name" value="PEP_mutase"/>
    <property type="match status" value="1"/>
</dbReference>
<evidence type="ECO:0000313" key="2">
    <source>
        <dbReference type="Proteomes" id="UP001602013"/>
    </source>
</evidence>
<dbReference type="InterPro" id="IPR015813">
    <property type="entry name" value="Pyrv/PenolPyrv_kinase-like_dom"/>
</dbReference>
<reference evidence="1 2" key="1">
    <citation type="submission" date="2024-10" db="EMBL/GenBank/DDBJ databases">
        <title>The Natural Products Discovery Center: Release of the First 8490 Sequenced Strains for Exploring Actinobacteria Biosynthetic Diversity.</title>
        <authorList>
            <person name="Kalkreuter E."/>
            <person name="Kautsar S.A."/>
            <person name="Yang D."/>
            <person name="Bader C.D."/>
            <person name="Teijaro C.N."/>
            <person name="Fluegel L."/>
            <person name="Davis C.M."/>
            <person name="Simpson J.R."/>
            <person name="Lauterbach L."/>
            <person name="Steele A.D."/>
            <person name="Gui C."/>
            <person name="Meng S."/>
            <person name="Li G."/>
            <person name="Viehrig K."/>
            <person name="Ye F."/>
            <person name="Su P."/>
            <person name="Kiefer A.F."/>
            <person name="Nichols A."/>
            <person name="Cepeda A.J."/>
            <person name="Yan W."/>
            <person name="Fan B."/>
            <person name="Jiang Y."/>
            <person name="Adhikari A."/>
            <person name="Zheng C.-J."/>
            <person name="Schuster L."/>
            <person name="Cowan T.M."/>
            <person name="Smanski M.J."/>
            <person name="Chevrette M.G."/>
            <person name="De Carvalho L.P.S."/>
            <person name="Shen B."/>
        </authorList>
    </citation>
    <scope>NUCLEOTIDE SEQUENCE [LARGE SCALE GENOMIC DNA]</scope>
    <source>
        <strain evidence="1 2">NPDC002173</strain>
    </source>
</reference>
<keyword evidence="2" id="KW-1185">Reference proteome</keyword>
<dbReference type="CDD" id="cd00302">
    <property type="entry name" value="cytochrome_P450"/>
    <property type="match status" value="1"/>
</dbReference>
<gene>
    <name evidence="1" type="ORF">ACFYXI_23890</name>
</gene>
<dbReference type="InterPro" id="IPR040442">
    <property type="entry name" value="Pyrv_kinase-like_dom_sf"/>
</dbReference>
<dbReference type="PANTHER" id="PTHR42905:SF16">
    <property type="entry name" value="CARBOXYPHOSPHONOENOLPYRUVATE PHOSPHONOMUTASE-LIKE PROTEIN (AFU_ORTHOLOGUE AFUA_5G07230)"/>
    <property type="match status" value="1"/>
</dbReference>
<dbReference type="Gene3D" id="1.10.630.10">
    <property type="entry name" value="Cytochrome P450"/>
    <property type="match status" value="1"/>
</dbReference>
<accession>A0ABW6SUM0</accession>
<name>A0ABW6SUM0_9ACTN</name>
<sequence>MAAATSPRFEGGQWVISRYADACAVLSDDRFAVPEAPPGGTGIETGIETGMGWLRGAVSRFANGRRHAEGRRAAVAALTPLDPVGLREAARRRAGTALRDGVPFDAVARRIPVAVLADVLCDDSGSDPDEVADLVGVIADAYFPGTGPDVPADAALDRLLCLLRSLRSRGLGAPSGDSSAHSFLSPDTAAPLAGPEAGTLAATVMLLVQACDSTAGLIRNAARSLTGRPDPAAIDELLEETLRLDPPLKVLRRVATERVTLGDVVVEAGTAVVIDVPATGRDAAVSSTRPPGAAHLTFGHGLRPCPGDRLALSLAAGVLEAVADSRRTTGTPGERAFAAFREMHHGPAPLVLPNAWDYASAAALARAGFAAVGTTSLGVAAVAGKPDGEGATRDETVALARRLARLPCLVSVDIEGGFGGTPGQVADLAAELAAFGVVGVNLEDGRPGGRLAPVAAVQEAVAAIKERVPGMFVNARTDTFWLATTLTGDEAGTAEGRLRPEDQVAGKEPSGAEMLDEALRRCRAYAEAGADGVFVPGVAEAEHIRALAGGTGVPLNVLFLPAGHTVAGLAELGVRRISCGSLLYRAALGAAVTTALAVAEGGPVAAGLPGYAEVQALLKG</sequence>
<dbReference type="Pfam" id="PF00067">
    <property type="entry name" value="p450"/>
    <property type="match status" value="1"/>
</dbReference>
<dbReference type="SUPFAM" id="SSF51621">
    <property type="entry name" value="Phosphoenolpyruvate/pyruvate domain"/>
    <property type="match status" value="1"/>
</dbReference>
<dbReference type="RefSeq" id="WP_387414259.1">
    <property type="nucleotide sequence ID" value="NZ_JBIASD010000016.1"/>
</dbReference>
<dbReference type="Gene3D" id="3.20.20.60">
    <property type="entry name" value="Phosphoenolpyruvate-binding domains"/>
    <property type="match status" value="1"/>
</dbReference>
<dbReference type="InterPro" id="IPR001128">
    <property type="entry name" value="Cyt_P450"/>
</dbReference>
<evidence type="ECO:0000313" key="1">
    <source>
        <dbReference type="EMBL" id="MFF3668631.1"/>
    </source>
</evidence>
<dbReference type="PANTHER" id="PTHR42905">
    <property type="entry name" value="PHOSPHOENOLPYRUVATE CARBOXYLASE"/>
    <property type="match status" value="1"/>
</dbReference>
<dbReference type="CDD" id="cd00377">
    <property type="entry name" value="ICL_PEPM"/>
    <property type="match status" value="1"/>
</dbReference>
<proteinExistence type="predicted"/>
<dbReference type="Proteomes" id="UP001602013">
    <property type="component" value="Unassembled WGS sequence"/>
</dbReference>
<dbReference type="EMBL" id="JBIASD010000016">
    <property type="protein sequence ID" value="MFF3668631.1"/>
    <property type="molecule type" value="Genomic_DNA"/>
</dbReference>
<organism evidence="1 2">
    <name type="scientific">Microtetraspora malaysiensis</name>
    <dbReference type="NCBI Taxonomy" id="161358"/>
    <lineage>
        <taxon>Bacteria</taxon>
        <taxon>Bacillati</taxon>
        <taxon>Actinomycetota</taxon>
        <taxon>Actinomycetes</taxon>
        <taxon>Streptosporangiales</taxon>
        <taxon>Streptosporangiaceae</taxon>
        <taxon>Microtetraspora</taxon>
    </lineage>
</organism>
<dbReference type="InterPro" id="IPR039556">
    <property type="entry name" value="ICL/PEPM"/>
</dbReference>
<dbReference type="InterPro" id="IPR036396">
    <property type="entry name" value="Cyt_P450_sf"/>
</dbReference>
<comment type="caution">
    <text evidence="1">The sequence shown here is derived from an EMBL/GenBank/DDBJ whole genome shotgun (WGS) entry which is preliminary data.</text>
</comment>